<name>G3MJ32_AMBMU</name>
<organism evidence="12">
    <name type="scientific">Amblyomma maculatum</name>
    <name type="common">Gulf Coast tick</name>
    <dbReference type="NCBI Taxonomy" id="34609"/>
    <lineage>
        <taxon>Eukaryota</taxon>
        <taxon>Metazoa</taxon>
        <taxon>Ecdysozoa</taxon>
        <taxon>Arthropoda</taxon>
        <taxon>Chelicerata</taxon>
        <taxon>Arachnida</taxon>
        <taxon>Acari</taxon>
        <taxon>Parasitiformes</taxon>
        <taxon>Ixodida</taxon>
        <taxon>Ixodoidea</taxon>
        <taxon>Ixodidae</taxon>
        <taxon>Amblyomminae</taxon>
        <taxon>Amblyomma</taxon>
    </lineage>
</organism>
<dbReference type="PROSITE" id="PS51324">
    <property type="entry name" value="ERV_ALR"/>
    <property type="match status" value="1"/>
</dbReference>
<keyword evidence="3 9" id="KW-0285">Flavoprotein</keyword>
<comment type="subcellular location">
    <subcellularLocation>
        <location evidence="2">Mitochondrion intermembrane space</location>
    </subcellularLocation>
</comment>
<keyword evidence="4 9" id="KW-0274">FAD</keyword>
<feature type="domain" description="ERV/ALR sulfhydryl oxidase" evidence="11">
    <location>
        <begin position="66"/>
        <end position="166"/>
    </location>
</feature>
<dbReference type="GO" id="GO:0050660">
    <property type="term" value="F:flavin adenine dinucleotide binding"/>
    <property type="evidence" value="ECO:0007669"/>
    <property type="project" value="TreeGrafter"/>
</dbReference>
<dbReference type="GO" id="GO:0005758">
    <property type="term" value="C:mitochondrial intermembrane space"/>
    <property type="evidence" value="ECO:0007669"/>
    <property type="project" value="UniProtKB-SubCell"/>
</dbReference>
<dbReference type="EMBL" id="JO841883">
    <property type="protein sequence ID" value="AEO33500.1"/>
    <property type="molecule type" value="mRNA"/>
</dbReference>
<evidence type="ECO:0000256" key="9">
    <source>
        <dbReference type="RuleBase" id="RU371123"/>
    </source>
</evidence>
<evidence type="ECO:0000256" key="4">
    <source>
        <dbReference type="ARBA" id="ARBA00022827"/>
    </source>
</evidence>
<keyword evidence="5 9" id="KW-0560">Oxidoreductase</keyword>
<dbReference type="PANTHER" id="PTHR12645:SF0">
    <property type="entry name" value="FAD-LINKED SULFHYDRYL OXIDASE ALR"/>
    <property type="match status" value="1"/>
</dbReference>
<comment type="cofactor">
    <cofactor evidence="1 9">
        <name>FAD</name>
        <dbReference type="ChEBI" id="CHEBI:57692"/>
    </cofactor>
</comment>
<protein>
    <recommendedName>
        <fullName evidence="9">Sulfhydryl oxidase</fullName>
        <ecNumber evidence="9">1.8.3.2</ecNumber>
    </recommendedName>
</protein>
<keyword evidence="7" id="KW-1015">Disulfide bond</keyword>
<evidence type="ECO:0000313" key="12">
    <source>
        <dbReference type="EMBL" id="AEO33500.1"/>
    </source>
</evidence>
<evidence type="ECO:0000256" key="10">
    <source>
        <dbReference type="SAM" id="MobiDB-lite"/>
    </source>
</evidence>
<proteinExistence type="evidence at transcript level"/>
<dbReference type="InterPro" id="IPR036774">
    <property type="entry name" value="ERV/ALR_sulphydryl_oxid_sf"/>
</dbReference>
<evidence type="ECO:0000256" key="1">
    <source>
        <dbReference type="ARBA" id="ARBA00001974"/>
    </source>
</evidence>
<dbReference type="InterPro" id="IPR017905">
    <property type="entry name" value="ERV/ALR_sulphydryl_oxidase"/>
</dbReference>
<feature type="compositionally biased region" description="Polar residues" evidence="10">
    <location>
        <begin position="46"/>
        <end position="55"/>
    </location>
</feature>
<dbReference type="PANTHER" id="PTHR12645">
    <property type="entry name" value="ALR/ERV"/>
    <property type="match status" value="1"/>
</dbReference>
<dbReference type="FunFam" id="1.20.120.310:FF:000003">
    <property type="entry name" value="Sulfhydryl oxidase"/>
    <property type="match status" value="1"/>
</dbReference>
<reference evidence="12" key="1">
    <citation type="journal article" date="2011" name="PLoS ONE">
        <title>A deep insight into the sialotranscriptome of the gulf coast tick, Amblyomma maculatum.</title>
        <authorList>
            <person name="Karim S."/>
            <person name="Singh P."/>
            <person name="Ribeiro J.M."/>
        </authorList>
    </citation>
    <scope>NUCLEOTIDE SEQUENCE</scope>
    <source>
        <tissue evidence="12">Salivary gland</tissue>
    </source>
</reference>
<evidence type="ECO:0000256" key="3">
    <source>
        <dbReference type="ARBA" id="ARBA00022630"/>
    </source>
</evidence>
<feature type="region of interest" description="Disordered" evidence="10">
    <location>
        <begin position="40"/>
        <end position="71"/>
    </location>
</feature>
<dbReference type="Gene3D" id="1.20.120.310">
    <property type="entry name" value="ERV/ALR sulfhydryl oxidase domain"/>
    <property type="match status" value="1"/>
</dbReference>
<comment type="catalytic activity">
    <reaction evidence="8 9">
        <text>2 R'C(R)SH + O2 = R'C(R)S-S(R)CR' + H2O2</text>
        <dbReference type="Rhea" id="RHEA:17357"/>
        <dbReference type="ChEBI" id="CHEBI:15379"/>
        <dbReference type="ChEBI" id="CHEBI:16240"/>
        <dbReference type="ChEBI" id="CHEBI:16520"/>
        <dbReference type="ChEBI" id="CHEBI:17412"/>
        <dbReference type="EC" id="1.8.3.2"/>
    </reaction>
</comment>
<sequence length="176" mass="19537">SANMAARSGAEDSHSEDYDFHGVGEKPCRACSDFKAWAKSKGGTVPKTTGASSSVPGGAPEAERECPPDRSELGRCTWSLLHSVAAYYPKKPTAAQQSDAEQFFRLFARLYPCDDCAKDFRKELESSPPRVTSRAELAQWLCEQHNVVNRKLGKPEFDCARVDERWRRGWDDGSCS</sequence>
<dbReference type="GO" id="GO:0016971">
    <property type="term" value="F:flavin-dependent sulfhydryl oxidase activity"/>
    <property type="evidence" value="ECO:0007669"/>
    <property type="project" value="InterPro"/>
</dbReference>
<dbReference type="Pfam" id="PF04777">
    <property type="entry name" value="Evr1_Alr"/>
    <property type="match status" value="1"/>
</dbReference>
<evidence type="ECO:0000256" key="2">
    <source>
        <dbReference type="ARBA" id="ARBA00004569"/>
    </source>
</evidence>
<feature type="compositionally biased region" description="Basic and acidic residues" evidence="10">
    <location>
        <begin position="61"/>
        <end position="71"/>
    </location>
</feature>
<evidence type="ECO:0000259" key="11">
    <source>
        <dbReference type="PROSITE" id="PS51324"/>
    </source>
</evidence>
<dbReference type="InterPro" id="IPR039799">
    <property type="entry name" value="ALR/ERV"/>
</dbReference>
<dbReference type="EC" id="1.8.3.2" evidence="9"/>
<evidence type="ECO:0000256" key="7">
    <source>
        <dbReference type="ARBA" id="ARBA00023157"/>
    </source>
</evidence>
<dbReference type="AlphaFoldDB" id="G3MJ32"/>
<keyword evidence="6" id="KW-0496">Mitochondrion</keyword>
<evidence type="ECO:0000256" key="6">
    <source>
        <dbReference type="ARBA" id="ARBA00023128"/>
    </source>
</evidence>
<accession>G3MJ32</accession>
<evidence type="ECO:0000256" key="5">
    <source>
        <dbReference type="ARBA" id="ARBA00023002"/>
    </source>
</evidence>
<dbReference type="SUPFAM" id="SSF69000">
    <property type="entry name" value="FAD-dependent thiol oxidase"/>
    <property type="match status" value="1"/>
</dbReference>
<evidence type="ECO:0000256" key="8">
    <source>
        <dbReference type="ARBA" id="ARBA00048864"/>
    </source>
</evidence>
<feature type="non-terminal residue" evidence="12">
    <location>
        <position position="1"/>
    </location>
</feature>